<dbReference type="eggNOG" id="COG1376">
    <property type="taxonomic scope" value="Bacteria"/>
</dbReference>
<evidence type="ECO:0000256" key="2">
    <source>
        <dbReference type="ARBA" id="ARBA00022679"/>
    </source>
</evidence>
<dbReference type="Pfam" id="PF03734">
    <property type="entry name" value="YkuD"/>
    <property type="match status" value="1"/>
</dbReference>
<keyword evidence="2" id="KW-0808">Transferase</keyword>
<dbReference type="Pfam" id="PF12229">
    <property type="entry name" value="PG_binding_4"/>
    <property type="match status" value="2"/>
</dbReference>
<dbReference type="InterPro" id="IPR038063">
    <property type="entry name" value="Transpep_catalytic_dom"/>
</dbReference>
<organism evidence="10 11">
    <name type="scientific">Blautia hydrogenotrophica (strain DSM 10507 / JCM 14656 / S5a33)</name>
    <name type="common">Ruminococcus hydrogenotrophicus</name>
    <dbReference type="NCBI Taxonomy" id="476272"/>
    <lineage>
        <taxon>Bacteria</taxon>
        <taxon>Bacillati</taxon>
        <taxon>Bacillota</taxon>
        <taxon>Clostridia</taxon>
        <taxon>Lachnospirales</taxon>
        <taxon>Lachnospiraceae</taxon>
        <taxon>Blautia</taxon>
    </lineage>
</organism>
<dbReference type="InterPro" id="IPR050979">
    <property type="entry name" value="LD-transpeptidase"/>
</dbReference>
<feature type="active site" description="Nucleophile" evidence="6">
    <location>
        <position position="603"/>
    </location>
</feature>
<dbReference type="Proteomes" id="UP000003100">
    <property type="component" value="Unassembled WGS sequence"/>
</dbReference>
<keyword evidence="8" id="KW-0472">Membrane</keyword>
<dbReference type="PROSITE" id="PS52029">
    <property type="entry name" value="LD_TPASE"/>
    <property type="match status" value="1"/>
</dbReference>
<keyword evidence="3 6" id="KW-0133">Cell shape</keyword>
<keyword evidence="11" id="KW-1185">Reference proteome</keyword>
<dbReference type="AlphaFoldDB" id="C0CGS3"/>
<evidence type="ECO:0000256" key="5">
    <source>
        <dbReference type="ARBA" id="ARBA00023316"/>
    </source>
</evidence>
<reference evidence="10 11" key="2">
    <citation type="submission" date="2009-02" db="EMBL/GenBank/DDBJ databases">
        <title>Draft genome sequence of Blautia hydrogenotrophica DSM 10507 (Ruminococcus hydrogenotrophicus DSM 10507).</title>
        <authorList>
            <person name="Sudarsanam P."/>
            <person name="Ley R."/>
            <person name="Guruge J."/>
            <person name="Turnbaugh P.J."/>
            <person name="Mahowald M."/>
            <person name="Liep D."/>
            <person name="Gordon J."/>
        </authorList>
    </citation>
    <scope>NUCLEOTIDE SEQUENCE [LARGE SCALE GENOMIC DNA]</scope>
    <source>
        <strain evidence="11">DSM 10507 / JCM 14656 / S5a33</strain>
    </source>
</reference>
<evidence type="ECO:0000313" key="11">
    <source>
        <dbReference type="Proteomes" id="UP000003100"/>
    </source>
</evidence>
<dbReference type="PANTHER" id="PTHR30582:SF33">
    <property type="entry name" value="EXPORTED PROTEIN"/>
    <property type="match status" value="1"/>
</dbReference>
<dbReference type="CDD" id="cd16913">
    <property type="entry name" value="YkuD_like"/>
    <property type="match status" value="1"/>
</dbReference>
<dbReference type="InterPro" id="IPR022029">
    <property type="entry name" value="YoaR-like_PG-bd"/>
</dbReference>
<evidence type="ECO:0000259" key="9">
    <source>
        <dbReference type="PROSITE" id="PS52029"/>
    </source>
</evidence>
<evidence type="ECO:0000313" key="10">
    <source>
        <dbReference type="EMBL" id="EEG50979.1"/>
    </source>
</evidence>
<feature type="compositionally biased region" description="Polar residues" evidence="7">
    <location>
        <begin position="24"/>
        <end position="33"/>
    </location>
</feature>
<keyword evidence="4 6" id="KW-0573">Peptidoglycan synthesis</keyword>
<keyword evidence="8" id="KW-0812">Transmembrane</keyword>
<dbReference type="GeneID" id="86821211"/>
<evidence type="ECO:0000256" key="8">
    <source>
        <dbReference type="SAM" id="Phobius"/>
    </source>
</evidence>
<keyword evidence="5 6" id="KW-0961">Cell wall biogenesis/degradation</keyword>
<dbReference type="GO" id="GO:0071555">
    <property type="term" value="P:cell wall organization"/>
    <property type="evidence" value="ECO:0007669"/>
    <property type="project" value="UniProtKB-UniRule"/>
</dbReference>
<evidence type="ECO:0000256" key="6">
    <source>
        <dbReference type="PROSITE-ProRule" id="PRU01373"/>
    </source>
</evidence>
<dbReference type="Gene3D" id="2.40.440.10">
    <property type="entry name" value="L,D-transpeptidase catalytic domain-like"/>
    <property type="match status" value="1"/>
</dbReference>
<protein>
    <recommendedName>
        <fullName evidence="9">L,D-TPase catalytic domain-containing protein</fullName>
    </recommendedName>
</protein>
<dbReference type="GO" id="GO:0005576">
    <property type="term" value="C:extracellular region"/>
    <property type="evidence" value="ECO:0007669"/>
    <property type="project" value="TreeGrafter"/>
</dbReference>
<accession>C0CGS3</accession>
<evidence type="ECO:0000256" key="7">
    <source>
        <dbReference type="SAM" id="MobiDB-lite"/>
    </source>
</evidence>
<dbReference type="Gene3D" id="3.10.20.800">
    <property type="match status" value="1"/>
</dbReference>
<feature type="region of interest" description="Disordered" evidence="7">
    <location>
        <begin position="1"/>
        <end position="102"/>
    </location>
</feature>
<dbReference type="EMBL" id="ACBZ01000002">
    <property type="protein sequence ID" value="EEG50979.1"/>
    <property type="molecule type" value="Genomic_DNA"/>
</dbReference>
<dbReference type="GO" id="GO:0071972">
    <property type="term" value="F:peptidoglycan L,D-transpeptidase activity"/>
    <property type="evidence" value="ECO:0007669"/>
    <property type="project" value="TreeGrafter"/>
</dbReference>
<reference evidence="10 11" key="1">
    <citation type="submission" date="2009-01" db="EMBL/GenBank/DDBJ databases">
        <authorList>
            <person name="Fulton L."/>
            <person name="Clifton S."/>
            <person name="Fulton B."/>
            <person name="Xu J."/>
            <person name="Minx P."/>
            <person name="Pepin K.H."/>
            <person name="Johnson M."/>
            <person name="Bhonagiri V."/>
            <person name="Nash W.E."/>
            <person name="Mardis E.R."/>
            <person name="Wilson R.K."/>
        </authorList>
    </citation>
    <scope>NUCLEOTIDE SEQUENCE [LARGE SCALE GENOMIC DNA]</scope>
    <source>
        <strain evidence="11">DSM 10507 / JCM 14656 / S5a33</strain>
    </source>
</reference>
<dbReference type="HOGENOM" id="CLU_022707_2_0_9"/>
<dbReference type="UniPathway" id="UPA00219"/>
<keyword evidence="8" id="KW-1133">Transmembrane helix</keyword>
<dbReference type="PANTHER" id="PTHR30582">
    <property type="entry name" value="L,D-TRANSPEPTIDASE"/>
    <property type="match status" value="1"/>
</dbReference>
<feature type="active site" description="Proton donor/acceptor" evidence="6">
    <location>
        <position position="582"/>
    </location>
</feature>
<gene>
    <name evidence="10" type="ORF">RUMHYD_00036</name>
</gene>
<dbReference type="GO" id="GO:0016740">
    <property type="term" value="F:transferase activity"/>
    <property type="evidence" value="ECO:0007669"/>
    <property type="project" value="UniProtKB-KW"/>
</dbReference>
<feature type="compositionally biased region" description="Basic and acidic residues" evidence="7">
    <location>
        <begin position="65"/>
        <end position="86"/>
    </location>
</feature>
<feature type="compositionally biased region" description="Basic and acidic residues" evidence="7">
    <location>
        <begin position="1"/>
        <end position="20"/>
    </location>
</feature>
<comment type="pathway">
    <text evidence="1 6">Cell wall biogenesis; peptidoglycan biosynthesis.</text>
</comment>
<dbReference type="InterPro" id="IPR005490">
    <property type="entry name" value="LD_TPept_cat_dom"/>
</dbReference>
<dbReference type="InterPro" id="IPR038054">
    <property type="entry name" value="LD_TPept-like_central_sf"/>
</dbReference>
<dbReference type="GO" id="GO:0018104">
    <property type="term" value="P:peptidoglycan-protein cross-linking"/>
    <property type="evidence" value="ECO:0007669"/>
    <property type="project" value="TreeGrafter"/>
</dbReference>
<proteinExistence type="predicted"/>
<feature type="transmembrane region" description="Helical" evidence="8">
    <location>
        <begin position="165"/>
        <end position="188"/>
    </location>
</feature>
<dbReference type="GO" id="GO:0008360">
    <property type="term" value="P:regulation of cell shape"/>
    <property type="evidence" value="ECO:0007669"/>
    <property type="project" value="UniProtKB-UniRule"/>
</dbReference>
<evidence type="ECO:0000256" key="4">
    <source>
        <dbReference type="ARBA" id="ARBA00022984"/>
    </source>
</evidence>
<evidence type="ECO:0000256" key="1">
    <source>
        <dbReference type="ARBA" id="ARBA00004752"/>
    </source>
</evidence>
<sequence>MSDREEIKKEPENVDDESSKGRLFSTQDISDLQQKLEDAVQNTTNSADDDPPEVSSALAQTQEALKAEVDKDLSEKKAQSEEKAQDSEIAENTESQVDTGEFEDKVDKAMQKIVADTAGEEPVSQPIQPVRPYARYRAMRGIPEPARIQGKAPYKMKKKYKGLKIAGITTAMLVVLAGCVYGAGTYYFSNKFFVGTSINGIDCSQMTASEVENMIARKVENYSIEVKARDQEPQIIEGSSIDYQYVPDGAVDKLLDKQKPYKWVQGFFKDTTYTAEENISYDKQKLKDQMMSLNCAKEENQVAPANAYVAFQDNQFVIVPETEGSKLEIKKAYQTLKDAVADSVNEVDFSAQPVYQKAEVTQDDPNLAKTLEECNNYTKASITYTFGDQTETLDANTIKDWLQFDENGQVINDEAAFRQKITEYVAGLAQRHDTLGTNRTITATSGRTVTVGGGEYGWQINQSAEVEQLYSEITTGQTVTREPNYSSYGRVHGENDIGNTYIEVDLSAQHMYFYQDGSIIFDSEFVSGNMSYSDRATPTGVYSLYYKKSPDVLRGKKLPDGSYEYESPVTYWMPFCGGVGFHDANWRSSFGGDIYLTNGSHGCINLPPAKAAELYNIIDTGIPILMFY</sequence>
<name>C0CGS3_BLAHS</name>
<comment type="caution">
    <text evidence="10">The sequence shown here is derived from an EMBL/GenBank/DDBJ whole genome shotgun (WGS) entry which is preliminary data.</text>
</comment>
<feature type="domain" description="L,D-TPase catalytic" evidence="9">
    <location>
        <begin position="500"/>
        <end position="627"/>
    </location>
</feature>
<dbReference type="SUPFAM" id="SSF143985">
    <property type="entry name" value="L,D-transpeptidase pre-catalytic domain-like"/>
    <property type="match status" value="1"/>
</dbReference>
<dbReference type="SUPFAM" id="SSF141523">
    <property type="entry name" value="L,D-transpeptidase catalytic domain-like"/>
    <property type="match status" value="1"/>
</dbReference>
<evidence type="ECO:0000256" key="3">
    <source>
        <dbReference type="ARBA" id="ARBA00022960"/>
    </source>
</evidence>
<dbReference type="PATRIC" id="fig|476272.21.peg.3042"/>
<dbReference type="RefSeq" id="WP_005944614.1">
    <property type="nucleotide sequence ID" value="NZ_CP136423.1"/>
</dbReference>